<dbReference type="SUPFAM" id="SSF51658">
    <property type="entry name" value="Xylose isomerase-like"/>
    <property type="match status" value="1"/>
</dbReference>
<dbReference type="Gene3D" id="3.20.20.150">
    <property type="entry name" value="Divalent-metal-dependent TIM barrel enzymes"/>
    <property type="match status" value="1"/>
</dbReference>
<name>A0ABV2QVX2_9HYPH</name>
<dbReference type="Pfam" id="PF01261">
    <property type="entry name" value="AP_endonuc_2"/>
    <property type="match status" value="1"/>
</dbReference>
<dbReference type="InterPro" id="IPR013022">
    <property type="entry name" value="Xyl_isomerase-like_TIM-brl"/>
</dbReference>
<evidence type="ECO:0000259" key="1">
    <source>
        <dbReference type="Pfam" id="PF01261"/>
    </source>
</evidence>
<dbReference type="InterPro" id="IPR050312">
    <property type="entry name" value="IolE/XylAMocC-like"/>
</dbReference>
<evidence type="ECO:0000313" key="2">
    <source>
        <dbReference type="EMBL" id="MET4633038.1"/>
    </source>
</evidence>
<feature type="domain" description="Xylose isomerase-like TIM barrel" evidence="1">
    <location>
        <begin position="19"/>
        <end position="256"/>
    </location>
</feature>
<accession>A0ABV2QVX2</accession>
<dbReference type="RefSeq" id="WP_354549128.1">
    <property type="nucleotide sequence ID" value="NZ_JBEPSM010000001.1"/>
</dbReference>
<gene>
    <name evidence="2" type="ORF">ABIE08_000951</name>
</gene>
<dbReference type="Proteomes" id="UP001549321">
    <property type="component" value="Unassembled WGS sequence"/>
</dbReference>
<proteinExistence type="predicted"/>
<organism evidence="2 3">
    <name type="scientific">Kaistia defluvii</name>
    <dbReference type="NCBI Taxonomy" id="410841"/>
    <lineage>
        <taxon>Bacteria</taxon>
        <taxon>Pseudomonadati</taxon>
        <taxon>Pseudomonadota</taxon>
        <taxon>Alphaproteobacteria</taxon>
        <taxon>Hyphomicrobiales</taxon>
        <taxon>Kaistiaceae</taxon>
        <taxon>Kaistia</taxon>
    </lineage>
</organism>
<dbReference type="EMBL" id="JBEPSM010000001">
    <property type="protein sequence ID" value="MET4633038.1"/>
    <property type="molecule type" value="Genomic_DNA"/>
</dbReference>
<sequence>MRLGIFAKTFSGSNPLTVLAAVKAAGYETAQFNMACAGLPAMPDEIPAEAIAAIRQAVAETGVELVALSGTYNMIHPDLAVRQDGMRRLGLLLDAAQQLGIPLVTLCTGTRDPLDQWAHHPDNATPEAWADLLAEMTKAVALAEATGVDLGIEPEQANVVTSAEDGRRLVEAIGSERIRFVLDPANLFEVADRDTARGIVADAVEQLAGRIAMAHAKDRNPDGSFATAGTGVVDFPDFFARLRAVGFDGPVVTHGLSAEEAPGVARYLSSLLRP</sequence>
<dbReference type="PANTHER" id="PTHR12110">
    <property type="entry name" value="HYDROXYPYRUVATE ISOMERASE"/>
    <property type="match status" value="1"/>
</dbReference>
<protein>
    <submittedName>
        <fullName evidence="2">Sugar phosphate isomerase/epimerase</fullName>
    </submittedName>
</protein>
<reference evidence="2 3" key="1">
    <citation type="submission" date="2024-06" db="EMBL/GenBank/DDBJ databases">
        <title>Sorghum-associated microbial communities from plants grown in Nebraska, USA.</title>
        <authorList>
            <person name="Schachtman D."/>
        </authorList>
    </citation>
    <scope>NUCLEOTIDE SEQUENCE [LARGE SCALE GENOMIC DNA]</scope>
    <source>
        <strain evidence="2 3">3207</strain>
    </source>
</reference>
<keyword evidence="3" id="KW-1185">Reference proteome</keyword>
<dbReference type="GO" id="GO:0016853">
    <property type="term" value="F:isomerase activity"/>
    <property type="evidence" value="ECO:0007669"/>
    <property type="project" value="UniProtKB-KW"/>
</dbReference>
<dbReference type="PANTHER" id="PTHR12110:SF21">
    <property type="entry name" value="XYLOSE ISOMERASE-LIKE TIM BARREL DOMAIN-CONTAINING PROTEIN"/>
    <property type="match status" value="1"/>
</dbReference>
<keyword evidence="2" id="KW-0413">Isomerase</keyword>
<evidence type="ECO:0000313" key="3">
    <source>
        <dbReference type="Proteomes" id="UP001549321"/>
    </source>
</evidence>
<dbReference type="InterPro" id="IPR036237">
    <property type="entry name" value="Xyl_isomerase-like_sf"/>
</dbReference>
<comment type="caution">
    <text evidence="2">The sequence shown here is derived from an EMBL/GenBank/DDBJ whole genome shotgun (WGS) entry which is preliminary data.</text>
</comment>